<evidence type="ECO:0000313" key="2">
    <source>
        <dbReference type="Proteomes" id="UP001140096"/>
    </source>
</evidence>
<reference evidence="1" key="1">
    <citation type="submission" date="2022-07" db="EMBL/GenBank/DDBJ databases">
        <title>Phylogenomic reconstructions and comparative analyses of Kickxellomycotina fungi.</title>
        <authorList>
            <person name="Reynolds N.K."/>
            <person name="Stajich J.E."/>
            <person name="Barry K."/>
            <person name="Grigoriev I.V."/>
            <person name="Crous P."/>
            <person name="Smith M.E."/>
        </authorList>
    </citation>
    <scope>NUCLEOTIDE SEQUENCE</scope>
    <source>
        <strain evidence="1">CBS 102833</strain>
    </source>
</reference>
<sequence length="591" mass="64757">MAPDGLYSDSTPMSIDTDIPSPEKPAPVTLGEEVRSLEEAVTSTDPRQEQQVQQHSVPQQQEEPLFHVPPVSESASTADQATAITQASQTNGHHTCADASVVDKDEPSPKRIRKQSPLVDENAVHVRPEGVIGFLPSESVELVPAPVPAPVVAPAPEPVPPTVVASAPIPVVARASEPAPITTAVLSVAAPVIRDGTQTPTTYNAFDEPPGDLHGESIMSKEQHKYCTAMVRALKKHRDAGPFLKPVDIVALNIPDYPTIVKTPMDLSTIERKLKMRQYLDTQAFADDMRLMINNCYMYNGRESVVGNMAANIEVMFDSQVKKMPAGIDTALAEHNRREFESGSRTPGSVARPKRDAHPPPSRDMPNLQRKKSRTADPQMRFCLNITKEFMKKANFNIAYPFLEPVDPVAMNCPDYFTIIKDPMDLTTIKMRLERDVYLSPLQFESDMRLMLRNCYAYNPPGHPVHEAGRALEAMFDSKWTELPSVRASQSPLSYSGGAAIAHSPPVGGEDEFDKHVYGADEEIEVDAPKPAANAYEIRDLEMQVLNMARQIEELKRGGGSGSGDGRRRSSVRRSSVSSGRSATRSPPLSA</sequence>
<keyword evidence="2" id="KW-1185">Reference proteome</keyword>
<protein>
    <submittedName>
        <fullName evidence="1">Uncharacterized protein</fullName>
    </submittedName>
</protein>
<feature type="non-terminal residue" evidence="1">
    <location>
        <position position="591"/>
    </location>
</feature>
<accession>A0ACC1LLA5</accession>
<comment type="caution">
    <text evidence="1">The sequence shown here is derived from an EMBL/GenBank/DDBJ whole genome shotgun (WGS) entry which is preliminary data.</text>
</comment>
<dbReference type="EMBL" id="JANBUP010000531">
    <property type="protein sequence ID" value="KAJ2811101.1"/>
    <property type="molecule type" value="Genomic_DNA"/>
</dbReference>
<proteinExistence type="predicted"/>
<gene>
    <name evidence="1" type="ORF">H4S07_002272</name>
</gene>
<evidence type="ECO:0000313" key="1">
    <source>
        <dbReference type="EMBL" id="KAJ2811101.1"/>
    </source>
</evidence>
<dbReference type="Proteomes" id="UP001140096">
    <property type="component" value="Unassembled WGS sequence"/>
</dbReference>
<name>A0ACC1LLA5_9FUNG</name>
<organism evidence="1 2">
    <name type="scientific">Coemansia furcata</name>
    <dbReference type="NCBI Taxonomy" id="417177"/>
    <lineage>
        <taxon>Eukaryota</taxon>
        <taxon>Fungi</taxon>
        <taxon>Fungi incertae sedis</taxon>
        <taxon>Zoopagomycota</taxon>
        <taxon>Kickxellomycotina</taxon>
        <taxon>Kickxellomycetes</taxon>
        <taxon>Kickxellales</taxon>
        <taxon>Kickxellaceae</taxon>
        <taxon>Coemansia</taxon>
    </lineage>
</organism>